<feature type="transmembrane region" description="Helical" evidence="1">
    <location>
        <begin position="21"/>
        <end position="43"/>
    </location>
</feature>
<dbReference type="InterPro" id="IPR002656">
    <property type="entry name" value="Acyl_transf_3_dom"/>
</dbReference>
<keyword evidence="1" id="KW-1133">Transmembrane helix</keyword>
<evidence type="ECO:0000313" key="4">
    <source>
        <dbReference type="Proteomes" id="UP000008825"/>
    </source>
</evidence>
<evidence type="ECO:0000259" key="2">
    <source>
        <dbReference type="Pfam" id="PF01757"/>
    </source>
</evidence>
<dbReference type="Pfam" id="PF01757">
    <property type="entry name" value="Acyl_transf_3"/>
    <property type="match status" value="1"/>
</dbReference>
<keyword evidence="3" id="KW-0012">Acyltransferase</keyword>
<dbReference type="OrthoDB" id="5501619at2"/>
<reference evidence="3 4" key="2">
    <citation type="journal article" date="2010" name="BMC Genomics">
        <title>The genome of Geobacter bemidjiensis, exemplar for the subsurface clade of Geobacter species that predominate in Fe(III)-reducing subsurface environments.</title>
        <authorList>
            <person name="Aklujkar M."/>
            <person name="Young N.D."/>
            <person name="Holmes D."/>
            <person name="Chavan M."/>
            <person name="Risso C."/>
            <person name="Kiss H.E."/>
            <person name="Han C.S."/>
            <person name="Land M.L."/>
            <person name="Lovley D.R."/>
        </authorList>
    </citation>
    <scope>NUCLEOTIDE SEQUENCE [LARGE SCALE GENOMIC DNA]</scope>
    <source>
        <strain evidence="4">ATCC BAA-1014 / DSM 16622 / JCM 12645 / Bem</strain>
    </source>
</reference>
<feature type="transmembrane region" description="Helical" evidence="1">
    <location>
        <begin position="257"/>
        <end position="275"/>
    </location>
</feature>
<organism evidence="3 4">
    <name type="scientific">Citrifermentans bemidjiense (strain ATCC BAA-1014 / DSM 16622 / JCM 12645 / Bem)</name>
    <name type="common">Geobacter bemidjiensis</name>
    <dbReference type="NCBI Taxonomy" id="404380"/>
    <lineage>
        <taxon>Bacteria</taxon>
        <taxon>Pseudomonadati</taxon>
        <taxon>Thermodesulfobacteriota</taxon>
        <taxon>Desulfuromonadia</taxon>
        <taxon>Geobacterales</taxon>
        <taxon>Geobacteraceae</taxon>
        <taxon>Citrifermentans</taxon>
    </lineage>
</organism>
<keyword evidence="1" id="KW-0472">Membrane</keyword>
<dbReference type="InterPro" id="IPR050879">
    <property type="entry name" value="Acyltransferase_3"/>
</dbReference>
<feature type="transmembrane region" description="Helical" evidence="1">
    <location>
        <begin position="287"/>
        <end position="309"/>
    </location>
</feature>
<dbReference type="PANTHER" id="PTHR23028">
    <property type="entry name" value="ACETYLTRANSFERASE"/>
    <property type="match status" value="1"/>
</dbReference>
<keyword evidence="4" id="KW-1185">Reference proteome</keyword>
<proteinExistence type="predicted"/>
<feature type="transmembrane region" description="Helical" evidence="1">
    <location>
        <begin position="234"/>
        <end position="251"/>
    </location>
</feature>
<feature type="transmembrane region" description="Helical" evidence="1">
    <location>
        <begin position="329"/>
        <end position="349"/>
    </location>
</feature>
<accession>B5ECV3</accession>
<dbReference type="eggNOG" id="COG1835">
    <property type="taxonomic scope" value="Bacteria"/>
</dbReference>
<dbReference type="GO" id="GO:0000271">
    <property type="term" value="P:polysaccharide biosynthetic process"/>
    <property type="evidence" value="ECO:0007669"/>
    <property type="project" value="TreeGrafter"/>
</dbReference>
<feature type="transmembrane region" description="Helical" evidence="1">
    <location>
        <begin position="174"/>
        <end position="194"/>
    </location>
</feature>
<evidence type="ECO:0000313" key="3">
    <source>
        <dbReference type="EMBL" id="ACH40570.1"/>
    </source>
</evidence>
<evidence type="ECO:0000256" key="1">
    <source>
        <dbReference type="SAM" id="Phobius"/>
    </source>
</evidence>
<dbReference type="EMBL" id="CP001124">
    <property type="protein sequence ID" value="ACH40570.1"/>
    <property type="molecule type" value="Genomic_DNA"/>
</dbReference>
<dbReference type="HOGENOM" id="CLU_005679_2_2_7"/>
<dbReference type="Proteomes" id="UP000008825">
    <property type="component" value="Chromosome"/>
</dbReference>
<feature type="domain" description="Acyltransferase 3" evidence="2">
    <location>
        <begin position="17"/>
        <end position="339"/>
    </location>
</feature>
<dbReference type="KEGG" id="gbm:Gbem_3578"/>
<keyword evidence="3" id="KW-0808">Transferase</keyword>
<reference evidence="3 4" key="1">
    <citation type="submission" date="2008-07" db="EMBL/GenBank/DDBJ databases">
        <title>Complete sequence of Geobacter bemidjiensis BEM.</title>
        <authorList>
            <consortium name="US DOE Joint Genome Institute"/>
            <person name="Lucas S."/>
            <person name="Copeland A."/>
            <person name="Lapidus A."/>
            <person name="Glavina del Rio T."/>
            <person name="Dalin E."/>
            <person name="Tice H."/>
            <person name="Bruce D."/>
            <person name="Goodwin L."/>
            <person name="Pitluck S."/>
            <person name="Kiss H."/>
            <person name="Brettin T."/>
            <person name="Detter J.C."/>
            <person name="Han C."/>
            <person name="Kuske C.R."/>
            <person name="Schmutz J."/>
            <person name="Larimer F."/>
            <person name="Land M."/>
            <person name="Hauser L."/>
            <person name="Kyrpides N."/>
            <person name="Lykidis A."/>
            <person name="Lovley D."/>
            <person name="Richardson P."/>
        </authorList>
    </citation>
    <scope>NUCLEOTIDE SEQUENCE [LARGE SCALE GENOMIC DNA]</scope>
    <source>
        <strain evidence="4">ATCC BAA-1014 / DSM 16622 / JCM 12645 / Bem</strain>
    </source>
</reference>
<feature type="transmembrane region" description="Helical" evidence="1">
    <location>
        <begin position="200"/>
        <end position="222"/>
    </location>
</feature>
<dbReference type="GO" id="GO:0016747">
    <property type="term" value="F:acyltransferase activity, transferring groups other than amino-acyl groups"/>
    <property type="evidence" value="ECO:0007669"/>
    <property type="project" value="InterPro"/>
</dbReference>
<dbReference type="STRING" id="404380.Gbem_3578"/>
<gene>
    <name evidence="3" type="ordered locus">Gbem_3578</name>
</gene>
<protein>
    <submittedName>
        <fullName evidence="3">Acyltransferase, putative</fullName>
    </submittedName>
</protein>
<dbReference type="RefSeq" id="WP_012532007.1">
    <property type="nucleotide sequence ID" value="NC_011146.1"/>
</dbReference>
<feature type="transmembrane region" description="Helical" evidence="1">
    <location>
        <begin position="55"/>
        <end position="77"/>
    </location>
</feature>
<dbReference type="GO" id="GO:0016020">
    <property type="term" value="C:membrane"/>
    <property type="evidence" value="ECO:0007669"/>
    <property type="project" value="TreeGrafter"/>
</dbReference>
<keyword evidence="1" id="KW-0812">Transmembrane</keyword>
<sequence>MESNKHVSIADKDVYFDYIDGLRGFAVLMVVAIHTSQGLGYYYDPDFGSWYTRLLWNSCGRGVDLFFILSAFTLFNSSHKRFAMDRRPVLYFYVRRAFRILPLWWGAITVFGPMRDRTMAAMVASALFYFGFMRYDANMEVVGGGWTLFVEETFYLLLPLIFAKITDLKSSLRFLFVLYCVMQLWTRGAAKIGVPETNAFIVMFPLSYWFCFAYGITIYFLLQNQNFTETIKSKARLLDMLAIFGMFTLFMRPLTLSTFALALFVVTASLPNTICGKITRNRLLMKYGTCCYSIYLFHALVFHSIHSYIPPILNACGLGTAPLTVKSVAAFVLMAAACLPFGLLSFRFIEKPAVQIGKRVINRMQALPDAKTVAAETA</sequence>
<dbReference type="PANTHER" id="PTHR23028:SF53">
    <property type="entry name" value="ACYL_TRANSF_3 DOMAIN-CONTAINING PROTEIN"/>
    <property type="match status" value="1"/>
</dbReference>
<name>B5ECV3_CITBB</name>
<feature type="transmembrane region" description="Helical" evidence="1">
    <location>
        <begin position="141"/>
        <end position="162"/>
    </location>
</feature>
<dbReference type="AlphaFoldDB" id="B5ECV3"/>